<dbReference type="Pfam" id="PF15874">
    <property type="entry name" value="Il2rg"/>
    <property type="match status" value="1"/>
</dbReference>
<gene>
    <name evidence="2" type="ORF">M9Y10_038429</name>
</gene>
<organism evidence="2 3">
    <name type="scientific">Tritrichomonas musculus</name>
    <dbReference type="NCBI Taxonomy" id="1915356"/>
    <lineage>
        <taxon>Eukaryota</taxon>
        <taxon>Metamonada</taxon>
        <taxon>Parabasalia</taxon>
        <taxon>Tritrichomonadida</taxon>
        <taxon>Tritrichomonadidae</taxon>
        <taxon>Tritrichomonas</taxon>
    </lineage>
</organism>
<name>A0ABR2K8G0_9EUKA</name>
<dbReference type="PANTHER" id="PTHR33887">
    <property type="entry name" value="PB1 DOMAIN-CONTAINING PROTEIN"/>
    <property type="match status" value="1"/>
</dbReference>
<reference evidence="2 3" key="1">
    <citation type="submission" date="2024-04" db="EMBL/GenBank/DDBJ databases">
        <title>Tritrichomonas musculus Genome.</title>
        <authorList>
            <person name="Alves-Ferreira E."/>
            <person name="Grigg M."/>
            <person name="Lorenzi H."/>
            <person name="Galac M."/>
        </authorList>
    </citation>
    <scope>NUCLEOTIDE SEQUENCE [LARGE SCALE GENOMIC DNA]</scope>
    <source>
        <strain evidence="2 3">EAF2021</strain>
    </source>
</reference>
<keyword evidence="3" id="KW-1185">Reference proteome</keyword>
<protein>
    <submittedName>
        <fullName evidence="2">Uncharacterized protein</fullName>
    </submittedName>
</protein>
<comment type="caution">
    <text evidence="2">The sequence shown here is derived from an EMBL/GenBank/DDBJ whole genome shotgun (WGS) entry which is preliminary data.</text>
</comment>
<accession>A0ABR2K8G0</accession>
<dbReference type="EMBL" id="JAPFFF010000006">
    <property type="protein sequence ID" value="KAK8887389.1"/>
    <property type="molecule type" value="Genomic_DNA"/>
</dbReference>
<dbReference type="PANTHER" id="PTHR33887:SF5">
    <property type="entry name" value="PB1 DOMAIN-CONTAINING PROTEIN"/>
    <property type="match status" value="1"/>
</dbReference>
<dbReference type="InterPro" id="IPR039471">
    <property type="entry name" value="CXorf65-like"/>
</dbReference>
<evidence type="ECO:0000313" key="2">
    <source>
        <dbReference type="EMBL" id="KAK8887389.1"/>
    </source>
</evidence>
<dbReference type="Proteomes" id="UP001470230">
    <property type="component" value="Unassembled WGS sequence"/>
</dbReference>
<proteinExistence type="predicted"/>
<sequence length="123" mass="13660">MIVTIRFGDQSKPINTNCKNGVILEHIRSCAGVDNSVIVDLCDKDGNVKLLRSNPTAYATSYLQSGETYFFVSAQEEAKQYVYSLLVNLKPDENAFDIKPTKLDKKESKKPPSKQSSKGKKGK</sequence>
<evidence type="ECO:0000313" key="3">
    <source>
        <dbReference type="Proteomes" id="UP001470230"/>
    </source>
</evidence>
<feature type="region of interest" description="Disordered" evidence="1">
    <location>
        <begin position="98"/>
        <end position="123"/>
    </location>
</feature>
<evidence type="ECO:0000256" key="1">
    <source>
        <dbReference type="SAM" id="MobiDB-lite"/>
    </source>
</evidence>
<feature type="compositionally biased region" description="Basic and acidic residues" evidence="1">
    <location>
        <begin position="99"/>
        <end position="110"/>
    </location>
</feature>